<accession>A0A8X8IIK7</accession>
<evidence type="ECO:0000256" key="1">
    <source>
        <dbReference type="SAM" id="SignalP"/>
    </source>
</evidence>
<dbReference type="EMBL" id="FNNO01000022">
    <property type="protein sequence ID" value="SDX62610.1"/>
    <property type="molecule type" value="Genomic_DNA"/>
</dbReference>
<name>A0A8X8IIK7_9BACT</name>
<organism evidence="2 3">
    <name type="scientific">Hydrobacter penzbergensis</name>
    <dbReference type="NCBI Taxonomy" id="1235997"/>
    <lineage>
        <taxon>Bacteria</taxon>
        <taxon>Pseudomonadati</taxon>
        <taxon>Bacteroidota</taxon>
        <taxon>Chitinophagia</taxon>
        <taxon>Chitinophagales</taxon>
        <taxon>Chitinophagaceae</taxon>
        <taxon>Hydrobacter</taxon>
    </lineage>
</organism>
<dbReference type="Proteomes" id="UP000198711">
    <property type="component" value="Unassembled WGS sequence"/>
</dbReference>
<feature type="chain" id="PRO_5036479613" evidence="1">
    <location>
        <begin position="22"/>
        <end position="416"/>
    </location>
</feature>
<sequence>MQRITKYILAAAMAFPLFSYAQQAPVLTLDSILQRIDKQNVRLQSYALKAQAYQSSAEAATAWTAPMVGAGTFMTPYPLQSVMESRDKGQLMLRVEQDIPNAAKLKAKKEYIASQGAIASAGRDITLNDFRARAKSLYYTWLVNIEKIKVAGETERLILVMKKMEEVRYPYNQSQLSSIFKADARIEENRNMIKMYESEIAKSRAWLNGLMNQTGDYMFSIDTAAIPEYKEQLHDTALLAGKRKDIVQMDAAINSLKLNIRSMELEKRPNFKIQFDHMSPLAGMMPQAFSVMGMVSIPIVPWSSKMYKQETRAIQYNVASMQKEREAMLNETHSMLIGMQYEIIATQQRISNFENRIIPALQKVFDADFQSYEENKQTVTTVLSDWESLIMMRMNVLDEKLKLYQMIVSHEKEEYQ</sequence>
<dbReference type="GO" id="GO:0015562">
    <property type="term" value="F:efflux transmembrane transporter activity"/>
    <property type="evidence" value="ECO:0007669"/>
    <property type="project" value="InterPro"/>
</dbReference>
<protein>
    <submittedName>
        <fullName evidence="2">Outer membrane protein TolC</fullName>
    </submittedName>
</protein>
<dbReference type="AlphaFoldDB" id="A0A8X8IIK7"/>
<evidence type="ECO:0000313" key="2">
    <source>
        <dbReference type="EMBL" id="SDX62610.1"/>
    </source>
</evidence>
<keyword evidence="1" id="KW-0732">Signal</keyword>
<gene>
    <name evidence="2" type="ORF">SAMN05444410_1224</name>
</gene>
<keyword evidence="3" id="KW-1185">Reference proteome</keyword>
<comment type="caution">
    <text evidence="2">The sequence shown here is derived from an EMBL/GenBank/DDBJ whole genome shotgun (WGS) entry which is preliminary data.</text>
</comment>
<dbReference type="SUPFAM" id="SSF56954">
    <property type="entry name" value="Outer membrane efflux proteins (OEP)"/>
    <property type="match status" value="1"/>
</dbReference>
<evidence type="ECO:0000313" key="3">
    <source>
        <dbReference type="Proteomes" id="UP000198711"/>
    </source>
</evidence>
<dbReference type="Gene3D" id="1.20.1600.10">
    <property type="entry name" value="Outer membrane efflux proteins (OEP)"/>
    <property type="match status" value="1"/>
</dbReference>
<feature type="signal peptide" evidence="1">
    <location>
        <begin position="1"/>
        <end position="21"/>
    </location>
</feature>
<reference evidence="2 3" key="1">
    <citation type="submission" date="2016-10" db="EMBL/GenBank/DDBJ databases">
        <authorList>
            <person name="Varghese N."/>
            <person name="Submissions S."/>
        </authorList>
    </citation>
    <scope>NUCLEOTIDE SEQUENCE [LARGE SCALE GENOMIC DNA]</scope>
    <source>
        <strain evidence="2 3">DSM 25353</strain>
    </source>
</reference>
<proteinExistence type="predicted"/>
<dbReference type="RefSeq" id="WP_257575074.1">
    <property type="nucleotide sequence ID" value="NZ_FNNO01000022.1"/>
</dbReference>